<evidence type="ECO:0000313" key="8">
    <source>
        <dbReference type="EMBL" id="ASS38144.1"/>
    </source>
</evidence>
<evidence type="ECO:0000256" key="1">
    <source>
        <dbReference type="ARBA" id="ARBA00004651"/>
    </source>
</evidence>
<evidence type="ECO:0000256" key="4">
    <source>
        <dbReference type="ARBA" id="ARBA00022989"/>
    </source>
</evidence>
<feature type="domain" description="MrpA C-terminal/MbhD" evidence="7">
    <location>
        <begin position="13"/>
        <end position="76"/>
    </location>
</feature>
<sequence length="80" mass="8920">MSSFLVEAILLLTLISITLVVIFDKDLVSVVVVYCAFSFVTMFLYIIMGAPDVAFTEAVIGVISTIYFIMTLKSIDRRCK</sequence>
<keyword evidence="5 6" id="KW-0472">Membrane</keyword>
<dbReference type="Pfam" id="PF13244">
    <property type="entry name" value="MbhD"/>
    <property type="match status" value="1"/>
</dbReference>
<keyword evidence="4 6" id="KW-1133">Transmembrane helix</keyword>
<dbReference type="GO" id="GO:0005886">
    <property type="term" value="C:plasma membrane"/>
    <property type="evidence" value="ECO:0007669"/>
    <property type="project" value="UniProtKB-SubCell"/>
</dbReference>
<proteinExistence type="predicted"/>
<evidence type="ECO:0000256" key="6">
    <source>
        <dbReference type="SAM" id="Phobius"/>
    </source>
</evidence>
<comment type="subcellular location">
    <subcellularLocation>
        <location evidence="1">Cell membrane</location>
        <topology evidence="1">Multi-pass membrane protein</topology>
    </subcellularLocation>
</comment>
<dbReference type="InterPro" id="IPR025383">
    <property type="entry name" value="MrpA_C/MbhD"/>
</dbReference>
<evidence type="ECO:0000256" key="3">
    <source>
        <dbReference type="ARBA" id="ARBA00022692"/>
    </source>
</evidence>
<dbReference type="EMBL" id="CP016199">
    <property type="protein sequence ID" value="ASS38144.1"/>
    <property type="molecule type" value="Genomic_DNA"/>
</dbReference>
<evidence type="ECO:0000256" key="2">
    <source>
        <dbReference type="ARBA" id="ARBA00022475"/>
    </source>
</evidence>
<organism evidence="8 9">
    <name type="scientific">Mogibacterium pumilum</name>
    <dbReference type="NCBI Taxonomy" id="86332"/>
    <lineage>
        <taxon>Bacteria</taxon>
        <taxon>Bacillati</taxon>
        <taxon>Bacillota</taxon>
        <taxon>Clostridia</taxon>
        <taxon>Peptostreptococcales</taxon>
        <taxon>Anaerovoracaceae</taxon>
        <taxon>Mogibacterium</taxon>
    </lineage>
</organism>
<feature type="transmembrane region" description="Helical" evidence="6">
    <location>
        <begin position="30"/>
        <end position="48"/>
    </location>
</feature>
<keyword evidence="3 6" id="KW-0812">Transmembrane</keyword>
<feature type="transmembrane region" description="Helical" evidence="6">
    <location>
        <begin position="6"/>
        <end position="23"/>
    </location>
</feature>
<dbReference type="RefSeq" id="WP_094234382.1">
    <property type="nucleotide sequence ID" value="NZ_CP016199.1"/>
</dbReference>
<dbReference type="OrthoDB" id="2085045at2"/>
<dbReference type="Proteomes" id="UP000214689">
    <property type="component" value="Chromosome"/>
</dbReference>
<name>A0A223AT51_9FIRM</name>
<protein>
    <submittedName>
        <fullName evidence="8">Cation:proton antiporter</fullName>
    </submittedName>
</protein>
<dbReference type="AlphaFoldDB" id="A0A223AT51"/>
<evidence type="ECO:0000256" key="5">
    <source>
        <dbReference type="ARBA" id="ARBA00023136"/>
    </source>
</evidence>
<evidence type="ECO:0000259" key="7">
    <source>
        <dbReference type="Pfam" id="PF13244"/>
    </source>
</evidence>
<keyword evidence="9" id="KW-1185">Reference proteome</keyword>
<keyword evidence="2" id="KW-1003">Cell membrane</keyword>
<feature type="transmembrane region" description="Helical" evidence="6">
    <location>
        <begin position="54"/>
        <end position="72"/>
    </location>
</feature>
<gene>
    <name evidence="8" type="ORF">AXF17_06815</name>
</gene>
<evidence type="ECO:0000313" key="9">
    <source>
        <dbReference type="Proteomes" id="UP000214689"/>
    </source>
</evidence>
<reference evidence="9" key="1">
    <citation type="submission" date="2016-05" db="EMBL/GenBank/DDBJ databases">
        <authorList>
            <person name="Holder M.E."/>
            <person name="Ajami N.J."/>
            <person name="Petrosino J.F."/>
        </authorList>
    </citation>
    <scope>NUCLEOTIDE SEQUENCE [LARGE SCALE GENOMIC DNA]</scope>
    <source>
        <strain evidence="9">ATCC 700696</strain>
    </source>
</reference>
<accession>A0A223AT51</accession>